<keyword evidence="4 9" id="KW-0812">Transmembrane</keyword>
<dbReference type="PANTHER" id="PTHR12692">
    <property type="entry name" value="DOLICHYL-DIPHOSPHOOLIGOSACCHARIDE--PROTEIN GLYCOSYLTRANSFERASE-RELATED"/>
    <property type="match status" value="1"/>
</dbReference>
<comment type="subcellular location">
    <subcellularLocation>
        <location evidence="2">Endoplasmic reticulum membrane</location>
        <topology evidence="2">Multi-pass membrane protein</topology>
    </subcellularLocation>
</comment>
<evidence type="ECO:0000256" key="7">
    <source>
        <dbReference type="ARBA" id="ARBA00022989"/>
    </source>
</evidence>
<accession>A0A7N2M8X3</accession>
<dbReference type="InParanoid" id="A0A7N2M8X3"/>
<feature type="transmembrane region" description="Helical" evidence="9">
    <location>
        <begin position="69"/>
        <end position="87"/>
    </location>
</feature>
<keyword evidence="8 9" id="KW-0472">Membrane</keyword>
<dbReference type="Proteomes" id="UP000594261">
    <property type="component" value="Chromosome 8"/>
</dbReference>
<organism evidence="10 11">
    <name type="scientific">Quercus lobata</name>
    <name type="common">Valley oak</name>
    <dbReference type="NCBI Taxonomy" id="97700"/>
    <lineage>
        <taxon>Eukaryota</taxon>
        <taxon>Viridiplantae</taxon>
        <taxon>Streptophyta</taxon>
        <taxon>Embryophyta</taxon>
        <taxon>Tracheophyta</taxon>
        <taxon>Spermatophyta</taxon>
        <taxon>Magnoliopsida</taxon>
        <taxon>eudicotyledons</taxon>
        <taxon>Gunneridae</taxon>
        <taxon>Pentapetalae</taxon>
        <taxon>rosids</taxon>
        <taxon>fabids</taxon>
        <taxon>Fagales</taxon>
        <taxon>Fagaceae</taxon>
        <taxon>Quercus</taxon>
    </lineage>
</organism>
<evidence type="ECO:0000256" key="8">
    <source>
        <dbReference type="ARBA" id="ARBA00023136"/>
    </source>
</evidence>
<dbReference type="EnsemblPlants" id="QL08p007617:mrna">
    <property type="protein sequence ID" value="QL08p007617:mrna:CDS:1"/>
    <property type="gene ID" value="QL08p007617"/>
</dbReference>
<protein>
    <submittedName>
        <fullName evidence="10">Uncharacterized protein</fullName>
    </submittedName>
</protein>
<reference evidence="10 11" key="1">
    <citation type="journal article" date="2016" name="G3 (Bethesda)">
        <title>First Draft Assembly and Annotation of the Genome of a California Endemic Oak Quercus lobata Nee (Fagaceae).</title>
        <authorList>
            <person name="Sork V.L."/>
            <person name="Fitz-Gibbon S.T."/>
            <person name="Puiu D."/>
            <person name="Crepeau M."/>
            <person name="Gugger P.F."/>
            <person name="Sherman R."/>
            <person name="Stevens K."/>
            <person name="Langley C.H."/>
            <person name="Pellegrini M."/>
            <person name="Salzberg S.L."/>
        </authorList>
    </citation>
    <scope>NUCLEOTIDE SEQUENCE [LARGE SCALE GENOMIC DNA]</scope>
    <source>
        <strain evidence="10 11">cv. SW786</strain>
    </source>
</reference>
<dbReference type="Pfam" id="PF04756">
    <property type="entry name" value="OST3_OST6"/>
    <property type="match status" value="1"/>
</dbReference>
<feature type="transmembrane region" description="Helical" evidence="9">
    <location>
        <begin position="39"/>
        <end position="57"/>
    </location>
</feature>
<keyword evidence="6" id="KW-0256">Endoplasmic reticulum</keyword>
<dbReference type="GO" id="GO:0018279">
    <property type="term" value="P:protein N-linked glycosylation via asparagine"/>
    <property type="evidence" value="ECO:0007669"/>
    <property type="project" value="TreeGrafter"/>
</dbReference>
<evidence type="ECO:0000256" key="2">
    <source>
        <dbReference type="ARBA" id="ARBA00004477"/>
    </source>
</evidence>
<dbReference type="GO" id="GO:0008250">
    <property type="term" value="C:oligosaccharyltransferase complex"/>
    <property type="evidence" value="ECO:0007669"/>
    <property type="project" value="TreeGrafter"/>
</dbReference>
<keyword evidence="7 9" id="KW-1133">Transmembrane helix</keyword>
<evidence type="ECO:0000256" key="3">
    <source>
        <dbReference type="ARBA" id="ARBA00009561"/>
    </source>
</evidence>
<evidence type="ECO:0000256" key="9">
    <source>
        <dbReference type="SAM" id="Phobius"/>
    </source>
</evidence>
<keyword evidence="11" id="KW-1185">Reference proteome</keyword>
<evidence type="ECO:0000256" key="4">
    <source>
        <dbReference type="ARBA" id="ARBA00022692"/>
    </source>
</evidence>
<dbReference type="PANTHER" id="PTHR12692:SF0">
    <property type="entry name" value="GH11935P"/>
    <property type="match status" value="1"/>
</dbReference>
<comment type="similarity">
    <text evidence="3">Belongs to the OST3/OST6 family.</text>
</comment>
<proteinExistence type="inferred from homology"/>
<sequence length="110" mass="12569">MDQGDFSRLAELMADFIQAKTKLNVGPIHRPPFLSTRQLGFIVFTTLVWIPFAIKMIVKGETLLHNPKLWLASSVFVYFFSFLFGSWFRERDGGFWVLLGLLGSGISLRL</sequence>
<reference evidence="10" key="2">
    <citation type="submission" date="2021-01" db="UniProtKB">
        <authorList>
            <consortium name="EnsemblPlants"/>
        </authorList>
    </citation>
    <scope>IDENTIFICATION</scope>
</reference>
<dbReference type="Gramene" id="QL08p007617:mrna">
    <property type="protein sequence ID" value="QL08p007617:mrna:CDS:1"/>
    <property type="gene ID" value="QL08p007617"/>
</dbReference>
<evidence type="ECO:0000256" key="5">
    <source>
        <dbReference type="ARBA" id="ARBA00022729"/>
    </source>
</evidence>
<evidence type="ECO:0000256" key="6">
    <source>
        <dbReference type="ARBA" id="ARBA00022824"/>
    </source>
</evidence>
<evidence type="ECO:0000313" key="11">
    <source>
        <dbReference type="Proteomes" id="UP000594261"/>
    </source>
</evidence>
<keyword evidence="5" id="KW-0732">Signal</keyword>
<evidence type="ECO:0000313" key="10">
    <source>
        <dbReference type="EnsemblPlants" id="QL08p007617:mrna:CDS:1"/>
    </source>
</evidence>
<dbReference type="InterPro" id="IPR021149">
    <property type="entry name" value="OligosaccharylTrfase_OST3/OST6"/>
</dbReference>
<comment type="function">
    <text evidence="1">Subunit of the oligosaccharyl transferase (OST) complex that catalyzes the initial transfer of a defined glycan (Glc(3)Man(9)GlcNAc(2) in eukaryotes) from the lipid carrier dolichol-pyrophosphate to an asparagine residue within an Asn-X-Ser/Thr consensus motif in nascent polypeptide chains, the first step in protein N-glycosylation. N-glycosylation occurs cotranslationally and the complex associates with the Sec61 complex at the channel-forming translocon complex that mediates protein translocation across the endoplasmic reticulum (ER). All subunits are required for a maximal enzyme activity.</text>
</comment>
<evidence type="ECO:0000256" key="1">
    <source>
        <dbReference type="ARBA" id="ARBA00002791"/>
    </source>
</evidence>
<dbReference type="EMBL" id="LRBV02000008">
    <property type="status" value="NOT_ANNOTATED_CDS"/>
    <property type="molecule type" value="Genomic_DNA"/>
</dbReference>
<dbReference type="AlphaFoldDB" id="A0A7N2M8X3"/>
<name>A0A7N2M8X3_QUELO</name>